<dbReference type="Proteomes" id="UP001148838">
    <property type="component" value="Unassembled WGS sequence"/>
</dbReference>
<keyword evidence="2 3" id="KW-0040">ANK repeat</keyword>
<keyword evidence="1" id="KW-0677">Repeat</keyword>
<feature type="repeat" description="ANK" evidence="3">
    <location>
        <begin position="106"/>
        <end position="128"/>
    </location>
</feature>
<organism evidence="4 5">
    <name type="scientific">Periplaneta americana</name>
    <name type="common">American cockroach</name>
    <name type="synonym">Blatta americana</name>
    <dbReference type="NCBI Taxonomy" id="6978"/>
    <lineage>
        <taxon>Eukaryota</taxon>
        <taxon>Metazoa</taxon>
        <taxon>Ecdysozoa</taxon>
        <taxon>Arthropoda</taxon>
        <taxon>Hexapoda</taxon>
        <taxon>Insecta</taxon>
        <taxon>Pterygota</taxon>
        <taxon>Neoptera</taxon>
        <taxon>Polyneoptera</taxon>
        <taxon>Dictyoptera</taxon>
        <taxon>Blattodea</taxon>
        <taxon>Blattoidea</taxon>
        <taxon>Blattidae</taxon>
        <taxon>Blattinae</taxon>
        <taxon>Periplaneta</taxon>
    </lineage>
</organism>
<name>A0ABQ8TMF9_PERAM</name>
<dbReference type="Pfam" id="PF12796">
    <property type="entry name" value="Ank_2"/>
    <property type="match status" value="2"/>
</dbReference>
<dbReference type="SUPFAM" id="SSF48403">
    <property type="entry name" value="Ankyrin repeat"/>
    <property type="match status" value="1"/>
</dbReference>
<dbReference type="Gene3D" id="1.25.40.20">
    <property type="entry name" value="Ankyrin repeat-containing domain"/>
    <property type="match status" value="2"/>
</dbReference>
<feature type="repeat" description="ANK" evidence="3">
    <location>
        <begin position="40"/>
        <end position="72"/>
    </location>
</feature>
<dbReference type="SMART" id="SM00248">
    <property type="entry name" value="ANK"/>
    <property type="match status" value="5"/>
</dbReference>
<keyword evidence="5" id="KW-1185">Reference proteome</keyword>
<dbReference type="InterPro" id="IPR002110">
    <property type="entry name" value="Ankyrin_rpt"/>
</dbReference>
<evidence type="ECO:0000313" key="4">
    <source>
        <dbReference type="EMBL" id="KAJ4447091.1"/>
    </source>
</evidence>
<protein>
    <submittedName>
        <fullName evidence="4">Uncharacterized protein</fullName>
    </submittedName>
</protein>
<dbReference type="EMBL" id="JAJSOF020000005">
    <property type="protein sequence ID" value="KAJ4447091.1"/>
    <property type="molecule type" value="Genomic_DNA"/>
</dbReference>
<dbReference type="PROSITE" id="PS50297">
    <property type="entry name" value="ANK_REP_REGION"/>
    <property type="match status" value="4"/>
</dbReference>
<evidence type="ECO:0000313" key="5">
    <source>
        <dbReference type="Proteomes" id="UP001148838"/>
    </source>
</evidence>
<evidence type="ECO:0000256" key="2">
    <source>
        <dbReference type="ARBA" id="ARBA00023043"/>
    </source>
</evidence>
<evidence type="ECO:0000256" key="1">
    <source>
        <dbReference type="ARBA" id="ARBA00022737"/>
    </source>
</evidence>
<dbReference type="PANTHER" id="PTHR24198">
    <property type="entry name" value="ANKYRIN REPEAT AND PROTEIN KINASE DOMAIN-CONTAINING PROTEIN"/>
    <property type="match status" value="1"/>
</dbReference>
<proteinExistence type="predicted"/>
<evidence type="ECO:0000256" key="3">
    <source>
        <dbReference type="PROSITE-ProRule" id="PRU00023"/>
    </source>
</evidence>
<dbReference type="PANTHER" id="PTHR24198:SF165">
    <property type="entry name" value="ANKYRIN REPEAT-CONTAINING PROTEIN-RELATED"/>
    <property type="match status" value="1"/>
</dbReference>
<reference evidence="4 5" key="1">
    <citation type="journal article" date="2022" name="Allergy">
        <title>Genome assembly and annotation of Periplaneta americana reveal a comprehensive cockroach allergen profile.</title>
        <authorList>
            <person name="Wang L."/>
            <person name="Xiong Q."/>
            <person name="Saelim N."/>
            <person name="Wang L."/>
            <person name="Nong W."/>
            <person name="Wan A.T."/>
            <person name="Shi M."/>
            <person name="Liu X."/>
            <person name="Cao Q."/>
            <person name="Hui J.H.L."/>
            <person name="Sookrung N."/>
            <person name="Leung T.F."/>
            <person name="Tungtrongchitr A."/>
            <person name="Tsui S.K.W."/>
        </authorList>
    </citation>
    <scope>NUCLEOTIDE SEQUENCE [LARGE SCALE GENOMIC DNA]</scope>
    <source>
        <strain evidence="4">PWHHKU_190912</strain>
    </source>
</reference>
<comment type="caution">
    <text evidence="4">The sequence shown here is derived from an EMBL/GenBank/DDBJ whole genome shotgun (WGS) entry which is preliminary data.</text>
</comment>
<accession>A0ABQ8TMF9</accession>
<dbReference type="PROSITE" id="PS50088">
    <property type="entry name" value="ANK_REPEAT"/>
    <property type="match status" value="4"/>
</dbReference>
<feature type="repeat" description="ANK" evidence="3">
    <location>
        <begin position="73"/>
        <end position="105"/>
    </location>
</feature>
<feature type="repeat" description="ANK" evidence="3">
    <location>
        <begin position="156"/>
        <end position="188"/>
    </location>
</feature>
<sequence>MNQGEVDEEKTKACERGDYVKLQQLLSDYEDVNLSPCDRYGNTLVHVASKLGHEECLRILLERNASHQVQNSNLSTPLHLAAKFNKETCARMLLEDGANACVRDDSGNSPLHYAAASGSPVIVELLLKEISSNPFYNTEMEIDALNATDKDACDRHENTPLHFAAKSGSHECVRNLIEVGANMCEKNESLNTPLHYAAEIGSAESIKELLDNISLSGGRVAQLVEQLARDWKNGPEVYLASYKIEYRIFLGGKRRSERGADHTTSF</sequence>
<gene>
    <name evidence="4" type="ORF">ANN_09090</name>
</gene>
<dbReference type="InterPro" id="IPR036770">
    <property type="entry name" value="Ankyrin_rpt-contain_sf"/>
</dbReference>